<reference evidence="2 3" key="1">
    <citation type="submission" date="2019-03" db="EMBL/GenBank/DDBJ databases">
        <authorList>
            <person name="Nijsse B."/>
        </authorList>
    </citation>
    <scope>NUCLEOTIDE SEQUENCE [LARGE SCALE GENOMIC DNA]</scope>
    <source>
        <strain evidence="2">Desulfoluna butyratoxydans MSL71</strain>
    </source>
</reference>
<proteinExistence type="predicted"/>
<dbReference type="GO" id="GO:0008408">
    <property type="term" value="F:3'-5' exonuclease activity"/>
    <property type="evidence" value="ECO:0007669"/>
    <property type="project" value="InterPro"/>
</dbReference>
<dbReference type="PANTHER" id="PTHR11669">
    <property type="entry name" value="REPLICATION FACTOR C / DNA POLYMERASE III GAMMA-TAU SUBUNIT"/>
    <property type="match status" value="1"/>
</dbReference>
<dbReference type="NCBIfam" id="TIGR00678">
    <property type="entry name" value="holB"/>
    <property type="match status" value="1"/>
</dbReference>
<dbReference type="InterPro" id="IPR050238">
    <property type="entry name" value="DNA_Rep/Repair_Clamp_Loader"/>
</dbReference>
<evidence type="ECO:0000313" key="3">
    <source>
        <dbReference type="Proteomes" id="UP000507962"/>
    </source>
</evidence>
<dbReference type="GO" id="GO:0006261">
    <property type="term" value="P:DNA-templated DNA replication"/>
    <property type="evidence" value="ECO:0007669"/>
    <property type="project" value="TreeGrafter"/>
</dbReference>
<dbReference type="Proteomes" id="UP000507962">
    <property type="component" value="Unassembled WGS sequence"/>
</dbReference>
<dbReference type="SUPFAM" id="SSF52540">
    <property type="entry name" value="P-loop containing nucleoside triphosphate hydrolases"/>
    <property type="match status" value="1"/>
</dbReference>
<dbReference type="Pfam" id="PF13177">
    <property type="entry name" value="DNA_pol3_delta2"/>
    <property type="match status" value="1"/>
</dbReference>
<dbReference type="CDD" id="cd00009">
    <property type="entry name" value="AAA"/>
    <property type="match status" value="1"/>
</dbReference>
<name>A0A4U8YP90_9BACT</name>
<dbReference type="SMART" id="SM00382">
    <property type="entry name" value="AAA"/>
    <property type="match status" value="1"/>
</dbReference>
<sequence length="338" mass="37180">MLEHFPEQEQPLSALLSMTRHDTLPHALLFSGPAGTGKAEAALTLAQILNCQSPDAPSEPQCHPFFSLRCGTCRSCRKIEAGSHPDIRVIEPDGTHIKIAQIRDLCNTLLAKPLEATHRVIVIREAGHMNREAANALLKVLEEPPAGTFFILTTCQPSELLPTVLSRCQLVAFRPLEQETVIRCLTAETDLPRQQAEAVAALSDGSYARALEMVSGKGGVEAWLAQRNWLFTALPLPGRGDLSHALAFAEVLGRDKEKAIRSLSLVGHYLHDLMVCKLDPGRVVNRDLMPQLEADAARFEMPRLTAMADTVRDTLQRIDGNTVLRHTLEVMALKLMQS</sequence>
<evidence type="ECO:0000313" key="2">
    <source>
        <dbReference type="EMBL" id="VFQ46006.1"/>
    </source>
</evidence>
<protein>
    <submittedName>
        <fullName evidence="2">Dna polymerase iii delta prime subunit</fullName>
    </submittedName>
</protein>
<gene>
    <name evidence="2" type="ORF">MSL71_36690</name>
</gene>
<dbReference type="InterPro" id="IPR003593">
    <property type="entry name" value="AAA+_ATPase"/>
</dbReference>
<dbReference type="Gene3D" id="3.40.50.300">
    <property type="entry name" value="P-loop containing nucleotide triphosphate hydrolases"/>
    <property type="match status" value="1"/>
</dbReference>
<organism evidence="2 3">
    <name type="scientific">Desulfoluna butyratoxydans</name>
    <dbReference type="NCBI Taxonomy" id="231438"/>
    <lineage>
        <taxon>Bacteria</taxon>
        <taxon>Pseudomonadati</taxon>
        <taxon>Thermodesulfobacteriota</taxon>
        <taxon>Desulfobacteria</taxon>
        <taxon>Desulfobacterales</taxon>
        <taxon>Desulfolunaceae</taxon>
        <taxon>Desulfoluna</taxon>
    </lineage>
</organism>
<evidence type="ECO:0000259" key="1">
    <source>
        <dbReference type="SMART" id="SM00382"/>
    </source>
</evidence>
<dbReference type="GO" id="GO:0003887">
    <property type="term" value="F:DNA-directed DNA polymerase activity"/>
    <property type="evidence" value="ECO:0007669"/>
    <property type="project" value="InterPro"/>
</dbReference>
<dbReference type="AlphaFoldDB" id="A0A4U8YP90"/>
<dbReference type="InterPro" id="IPR004622">
    <property type="entry name" value="DNA_pol_HolB"/>
</dbReference>
<dbReference type="InterPro" id="IPR027417">
    <property type="entry name" value="P-loop_NTPase"/>
</dbReference>
<keyword evidence="3" id="KW-1185">Reference proteome</keyword>
<feature type="domain" description="AAA+ ATPase" evidence="1">
    <location>
        <begin position="24"/>
        <end position="176"/>
    </location>
</feature>
<dbReference type="PANTHER" id="PTHR11669:SF8">
    <property type="entry name" value="DNA POLYMERASE III SUBUNIT DELTA"/>
    <property type="match status" value="1"/>
</dbReference>
<accession>A0A4U8YP90</accession>
<dbReference type="EMBL" id="CAADHO010000007">
    <property type="protein sequence ID" value="VFQ46006.1"/>
    <property type="molecule type" value="Genomic_DNA"/>
</dbReference>
<dbReference type="RefSeq" id="WP_180143217.1">
    <property type="nucleotide sequence ID" value="NZ_CAADHO010000007.1"/>
</dbReference>